<evidence type="ECO:0000313" key="1">
    <source>
        <dbReference type="EMBL" id="MBC5649764.1"/>
    </source>
</evidence>
<comment type="caution">
    <text evidence="1">The sequence shown here is derived from an EMBL/GenBank/DDBJ whole genome shotgun (WGS) entry which is preliminary data.</text>
</comment>
<dbReference type="Proteomes" id="UP000652847">
    <property type="component" value="Unassembled WGS sequence"/>
</dbReference>
<name>A0A8I0A7B3_9FIRM</name>
<gene>
    <name evidence="1" type="ORF">H8S54_01170</name>
</gene>
<accession>A0A8I0A7B3</accession>
<keyword evidence="2" id="KW-1185">Reference proteome</keyword>
<dbReference type="RefSeq" id="WP_186900718.1">
    <property type="nucleotide sequence ID" value="NZ_JACOOT010000003.1"/>
</dbReference>
<evidence type="ECO:0000313" key="2">
    <source>
        <dbReference type="Proteomes" id="UP000652847"/>
    </source>
</evidence>
<sequence length="177" mass="21121">MHTEEKNEQNIRQQEAVHRMHECCTEENLWRCIAEFQNTRMWTASGLPFQYKLKVGRNGRFTKELWVDRREDSKSLAWSSVKLAFHSLYDAEAETSQENIECMESMKHTDYTDQTDQAEGTRIRKYHYNKKLVLRPKALGDIRGISYIYALFYRFELIEVPEKSREKMNQEPSEAIE</sequence>
<dbReference type="EMBL" id="JACOOT010000003">
    <property type="protein sequence ID" value="MBC5649764.1"/>
    <property type="molecule type" value="Genomic_DNA"/>
</dbReference>
<proteinExistence type="predicted"/>
<protein>
    <submittedName>
        <fullName evidence="1">Uncharacterized protein</fullName>
    </submittedName>
</protein>
<reference evidence="1 2" key="1">
    <citation type="submission" date="2020-08" db="EMBL/GenBank/DDBJ databases">
        <title>Genome public.</title>
        <authorList>
            <person name="Liu C."/>
            <person name="Sun Q."/>
        </authorList>
    </citation>
    <scope>NUCLEOTIDE SEQUENCE [LARGE SCALE GENOMIC DNA]</scope>
    <source>
        <strain evidence="1 2">BX17</strain>
    </source>
</reference>
<organism evidence="1 2">
    <name type="scientific">Blautia segnis</name>
    <dbReference type="NCBI Taxonomy" id="2763030"/>
    <lineage>
        <taxon>Bacteria</taxon>
        <taxon>Bacillati</taxon>
        <taxon>Bacillota</taxon>
        <taxon>Clostridia</taxon>
        <taxon>Lachnospirales</taxon>
        <taxon>Lachnospiraceae</taxon>
        <taxon>Blautia</taxon>
    </lineage>
</organism>
<dbReference type="AlphaFoldDB" id="A0A8I0A7B3"/>